<dbReference type="Proteomes" id="UP000188320">
    <property type="component" value="Unassembled WGS sequence"/>
</dbReference>
<dbReference type="PANTHER" id="PTHR10416">
    <property type="entry name" value="DNA POLYMERASE DELTA SUBUNIT 2"/>
    <property type="match status" value="1"/>
</dbReference>
<evidence type="ECO:0000256" key="1">
    <source>
        <dbReference type="ARBA" id="ARBA00006035"/>
    </source>
</evidence>
<dbReference type="GO" id="GO:0006271">
    <property type="term" value="P:DNA strand elongation involved in DNA replication"/>
    <property type="evidence" value="ECO:0007669"/>
    <property type="project" value="TreeGrafter"/>
</dbReference>
<organism evidence="4 5">
    <name type="scientific">Zancudomyces culisetae</name>
    <name type="common">Gut fungus</name>
    <name type="synonym">Smittium culisetae</name>
    <dbReference type="NCBI Taxonomy" id="1213189"/>
    <lineage>
        <taxon>Eukaryota</taxon>
        <taxon>Fungi</taxon>
        <taxon>Fungi incertae sedis</taxon>
        <taxon>Zoopagomycota</taxon>
        <taxon>Kickxellomycotina</taxon>
        <taxon>Harpellomycetes</taxon>
        <taxon>Harpellales</taxon>
        <taxon>Legeriomycetaceae</taxon>
        <taxon>Zancudomyces</taxon>
    </lineage>
</organism>
<gene>
    <name evidence="4" type="ORF">AX774_g5022</name>
</gene>
<dbReference type="EMBL" id="LSSK01000875">
    <property type="protein sequence ID" value="OMH81519.1"/>
    <property type="molecule type" value="Genomic_DNA"/>
</dbReference>
<dbReference type="AlphaFoldDB" id="A0A1R1PKQ7"/>
<accession>A0A1R1PKQ7</accession>
<feature type="domain" description="DNA polymerase alpha/delta/epsilon subunit B" evidence="3">
    <location>
        <begin position="60"/>
        <end position="290"/>
    </location>
</feature>
<name>A0A1R1PKQ7_ZANCU</name>
<dbReference type="OrthoDB" id="3763at2759"/>
<protein>
    <submittedName>
        <fullName evidence="4">DNA polymerase delta small subunit</fullName>
    </submittedName>
</protein>
<dbReference type="PANTHER" id="PTHR10416:SF0">
    <property type="entry name" value="DNA POLYMERASE DELTA SUBUNIT 2"/>
    <property type="match status" value="1"/>
</dbReference>
<evidence type="ECO:0000313" key="4">
    <source>
        <dbReference type="EMBL" id="OMH81519.1"/>
    </source>
</evidence>
<keyword evidence="5" id="KW-1185">Reference proteome</keyword>
<reference evidence="5" key="1">
    <citation type="submission" date="2017-01" db="EMBL/GenBank/DDBJ databases">
        <authorList>
            <person name="Wang Y."/>
            <person name="White M."/>
            <person name="Kvist S."/>
            <person name="Moncalvo J.-M."/>
        </authorList>
    </citation>
    <scope>NUCLEOTIDE SEQUENCE [LARGE SCALE GENOMIC DNA]</scope>
    <source>
        <strain evidence="5">COL-18-3</strain>
    </source>
</reference>
<dbReference type="GO" id="GO:0043625">
    <property type="term" value="C:delta DNA polymerase complex"/>
    <property type="evidence" value="ECO:0007669"/>
    <property type="project" value="TreeGrafter"/>
</dbReference>
<dbReference type="InterPro" id="IPR024826">
    <property type="entry name" value="DNA_pol_delta/II_ssu"/>
</dbReference>
<sequence>MVIGAYGTLNSDGEFNVEDVCYPEMAPQPLPATKSLKQDPMVVYKKDGSDSIPDENRYLAIISGLEFDNKDATTAPMQLLVDFLGGLIPETECLDASISRQIVGMVVAGNSIVSCDTDSAEFLYGLTSAQLITNEQVSQDSTRILRANFGKLDEYFNQLSSLLPLIVMPGETDPVTRLFPQQKFPTTLFQKSSTKSTFLPTTNPINITIDDVLIMGTSGQNIDDYYRCVPGTRNDDTGLRAEIASSTLKSRVLSPTCPDTLPTFPNSEMDPFTILQTPHVYFIGNQPEFKCRTFQYPNGIKVLIILIPKFKYTNQVVLLNLNTLSCSLLSF</sequence>
<evidence type="ECO:0000256" key="2">
    <source>
        <dbReference type="ARBA" id="ARBA00022705"/>
    </source>
</evidence>
<dbReference type="InterPro" id="IPR007185">
    <property type="entry name" value="DNA_pol_a/d/e_bsu"/>
</dbReference>
<dbReference type="GO" id="GO:0003677">
    <property type="term" value="F:DNA binding"/>
    <property type="evidence" value="ECO:0007669"/>
    <property type="project" value="InterPro"/>
</dbReference>
<dbReference type="Pfam" id="PF04042">
    <property type="entry name" value="DNA_pol_E_B"/>
    <property type="match status" value="1"/>
</dbReference>
<dbReference type="Gene3D" id="3.60.21.50">
    <property type="match status" value="1"/>
</dbReference>
<evidence type="ECO:0000259" key="3">
    <source>
        <dbReference type="Pfam" id="PF04042"/>
    </source>
</evidence>
<evidence type="ECO:0000313" key="5">
    <source>
        <dbReference type="Proteomes" id="UP000188320"/>
    </source>
</evidence>
<comment type="similarity">
    <text evidence="1">Belongs to the DNA polymerase delta/II small subunit family.</text>
</comment>
<proteinExistence type="inferred from homology"/>
<keyword evidence="2" id="KW-0235">DNA replication</keyword>
<comment type="caution">
    <text evidence="4">The sequence shown here is derived from an EMBL/GenBank/DDBJ whole genome shotgun (WGS) entry which is preliminary data.</text>
</comment>